<evidence type="ECO:0000313" key="4">
    <source>
        <dbReference type="EMBL" id="CAD7288797.1"/>
    </source>
</evidence>
<keyword evidence="2" id="KW-1133">Transmembrane helix</keyword>
<reference evidence="4 5" key="1">
    <citation type="submission" date="2020-11" db="EMBL/GenBank/DDBJ databases">
        <authorList>
            <person name="Peeters C."/>
        </authorList>
    </citation>
    <scope>NUCLEOTIDE SEQUENCE [LARGE SCALE GENOMIC DNA]</scope>
    <source>
        <strain evidence="4 5">LMG 8286</strain>
    </source>
</reference>
<dbReference type="Gene3D" id="3.40.50.720">
    <property type="entry name" value="NAD(P)-binding Rossmann-like Domain"/>
    <property type="match status" value="2"/>
</dbReference>
<dbReference type="SUPFAM" id="SSF51735">
    <property type="entry name" value="NAD(P)-binding Rossmann-fold domains"/>
    <property type="match status" value="1"/>
</dbReference>
<dbReference type="EC" id="4.2.1.135" evidence="4"/>
<keyword evidence="5" id="KW-1185">Reference proteome</keyword>
<dbReference type="PANTHER" id="PTHR43318">
    <property type="entry name" value="UDP-N-ACETYLGLUCOSAMINE 4,6-DEHYDRATASE"/>
    <property type="match status" value="1"/>
</dbReference>
<accession>A0ABM8Q767</accession>
<dbReference type="Pfam" id="PF02719">
    <property type="entry name" value="Polysacc_synt_2"/>
    <property type="match status" value="1"/>
</dbReference>
<comment type="similarity">
    <text evidence="1">Belongs to the polysaccharide synthase family.</text>
</comment>
<feature type="transmembrane region" description="Helical" evidence="2">
    <location>
        <begin position="111"/>
        <end position="131"/>
    </location>
</feature>
<dbReference type="Proteomes" id="UP000789359">
    <property type="component" value="Unassembled WGS sequence"/>
</dbReference>
<dbReference type="GO" id="GO:0016829">
    <property type="term" value="F:lyase activity"/>
    <property type="evidence" value="ECO:0007669"/>
    <property type="project" value="UniProtKB-KW"/>
</dbReference>
<dbReference type="InterPro" id="IPR051203">
    <property type="entry name" value="Polysaccharide_Synthase-Rel"/>
</dbReference>
<dbReference type="RefSeq" id="WP_230057267.1">
    <property type="nucleotide sequence ID" value="NZ_CAJHOE010000004.1"/>
</dbReference>
<organism evidence="4 5">
    <name type="scientific">Campylobacter suis</name>
    <dbReference type="NCBI Taxonomy" id="2790657"/>
    <lineage>
        <taxon>Bacteria</taxon>
        <taxon>Pseudomonadati</taxon>
        <taxon>Campylobacterota</taxon>
        <taxon>Epsilonproteobacteria</taxon>
        <taxon>Campylobacterales</taxon>
        <taxon>Campylobacteraceae</taxon>
        <taxon>Campylobacter</taxon>
    </lineage>
</organism>
<feature type="domain" description="Polysaccharide biosynthesis protein CapD-like" evidence="3">
    <location>
        <begin position="282"/>
        <end position="554"/>
    </location>
</feature>
<gene>
    <name evidence="4" type="primary">pglF_2</name>
    <name evidence="4" type="ORF">LMG8286_01525</name>
</gene>
<dbReference type="InterPro" id="IPR029063">
    <property type="entry name" value="SAM-dependent_MTases_sf"/>
</dbReference>
<dbReference type="InterPro" id="IPR003869">
    <property type="entry name" value="Polysac_CapD-like"/>
</dbReference>
<dbReference type="EMBL" id="CAJHOE010000004">
    <property type="protein sequence ID" value="CAD7288797.1"/>
    <property type="molecule type" value="Genomic_DNA"/>
</dbReference>
<dbReference type="InterPro" id="IPR036291">
    <property type="entry name" value="NAD(P)-bd_dom_sf"/>
</dbReference>
<sequence length="597" mass="67114">MSDFQAVFKATKLKRLVFFVLADTLIFVASIYFAYLLRFNGNIPEIFYNGLFVTMGLLVVFKLVFMWIFKIYKVPWRFFGLNEARKIFLAHICATVLFSVIYFIVQDYLNPYPQSVISIDLLISCLMVGALRISKRMFLDFSTKPHKGEPCIVFGATTKAIHVLNGLRQGYLDYYAVGVVDGRADLIGTYCDGFLVQDKVEIPAIIKEYNVKTAIIALALSQDDLQVIFDELTSYGIRDVKMFSLVENEPIKDISIEDLLARKPKDLDPQIIANFLKDKVALVTGAGGSIGSEICKQCLKFGVKQLIMVDHSEYNLYKIAEDTKDVRTVSKLVNIINFDELKAIFYEFKPEIVLHAAAYKHVPLCELNPRSAVENNIMGTKHVIDLSKYYGVKKVVMISSDKAVRPTNIMGTTKRVCELYALNSNQQGVCEIVCVRFGNVLGSSGSVIPKFKEQIAKNKPLSVTHPDITRYFMLTSEACQLVLQAASIANGGELFVLDMGEPIKIVDLAKKMLILSKKEHLGIEFVGLRTGEKLYEELLINADDAKTKFESIFVTRSDPYDLELLNAQIKELLTLENAQISAALKNIVPEFNHALNN</sequence>
<dbReference type="CDD" id="cd05237">
    <property type="entry name" value="UDP_invert_4-6DH_SDR_e"/>
    <property type="match status" value="1"/>
</dbReference>
<proteinExistence type="inferred from homology"/>
<feature type="transmembrane region" description="Helical" evidence="2">
    <location>
        <begin position="47"/>
        <end position="68"/>
    </location>
</feature>
<name>A0ABM8Q767_9BACT</name>
<evidence type="ECO:0000256" key="2">
    <source>
        <dbReference type="SAM" id="Phobius"/>
    </source>
</evidence>
<dbReference type="SUPFAM" id="SSF53335">
    <property type="entry name" value="S-adenosyl-L-methionine-dependent methyltransferases"/>
    <property type="match status" value="1"/>
</dbReference>
<feature type="transmembrane region" description="Helical" evidence="2">
    <location>
        <begin position="88"/>
        <end position="105"/>
    </location>
</feature>
<comment type="caution">
    <text evidence="4">The sequence shown here is derived from an EMBL/GenBank/DDBJ whole genome shotgun (WGS) entry which is preliminary data.</text>
</comment>
<keyword evidence="2" id="KW-0812">Transmembrane</keyword>
<dbReference type="PANTHER" id="PTHR43318:SF1">
    <property type="entry name" value="POLYSACCHARIDE BIOSYNTHESIS PROTEIN EPSC-RELATED"/>
    <property type="match status" value="1"/>
</dbReference>
<keyword evidence="4" id="KW-0456">Lyase</keyword>
<feature type="transmembrane region" description="Helical" evidence="2">
    <location>
        <begin position="16"/>
        <end position="35"/>
    </location>
</feature>
<evidence type="ECO:0000313" key="5">
    <source>
        <dbReference type="Proteomes" id="UP000789359"/>
    </source>
</evidence>
<evidence type="ECO:0000256" key="1">
    <source>
        <dbReference type="ARBA" id="ARBA00007430"/>
    </source>
</evidence>
<keyword evidence="2" id="KW-0472">Membrane</keyword>
<evidence type="ECO:0000259" key="3">
    <source>
        <dbReference type="Pfam" id="PF02719"/>
    </source>
</evidence>
<protein>
    <submittedName>
        <fullName evidence="4">UDP-N-acetyl-alpha-D-glucosamine C6 dehydratase</fullName>
        <ecNumber evidence="4">4.2.1.135</ecNumber>
    </submittedName>
</protein>